<dbReference type="FunFam" id="3.40.50.300:FF:000016">
    <property type="entry name" value="Oligopeptide ABC transporter ATP-binding component"/>
    <property type="match status" value="1"/>
</dbReference>
<comment type="similarity">
    <text evidence="1">Belongs to the ABC transporter superfamily.</text>
</comment>
<evidence type="ECO:0000256" key="3">
    <source>
        <dbReference type="ARBA" id="ARBA00022741"/>
    </source>
</evidence>
<dbReference type="InterPro" id="IPR013563">
    <property type="entry name" value="Oligopep_ABC_C"/>
</dbReference>
<dbReference type="RefSeq" id="WP_126051867.1">
    <property type="nucleotide sequence ID" value="NZ_QYTV02000009.1"/>
</dbReference>
<dbReference type="InterPro" id="IPR003593">
    <property type="entry name" value="AAA+_ATPase"/>
</dbReference>
<evidence type="ECO:0000256" key="4">
    <source>
        <dbReference type="ARBA" id="ARBA00022840"/>
    </source>
</evidence>
<keyword evidence="3" id="KW-0547">Nucleotide-binding</keyword>
<dbReference type="SUPFAM" id="SSF52540">
    <property type="entry name" value="P-loop containing nucleoside triphosphate hydrolases"/>
    <property type="match status" value="1"/>
</dbReference>
<dbReference type="GO" id="GO:0005524">
    <property type="term" value="F:ATP binding"/>
    <property type="evidence" value="ECO:0007669"/>
    <property type="project" value="UniProtKB-KW"/>
</dbReference>
<dbReference type="OrthoDB" id="9802264at2"/>
<dbReference type="Pfam" id="PF00005">
    <property type="entry name" value="ABC_tran"/>
    <property type="match status" value="1"/>
</dbReference>
<dbReference type="PROSITE" id="PS00211">
    <property type="entry name" value="ABC_TRANSPORTER_1"/>
    <property type="match status" value="1"/>
</dbReference>
<comment type="caution">
    <text evidence="6">The sequence shown here is derived from an EMBL/GenBank/DDBJ whole genome shotgun (WGS) entry which is preliminary data.</text>
</comment>
<dbReference type="Pfam" id="PF08352">
    <property type="entry name" value="oligo_HPY"/>
    <property type="match status" value="1"/>
</dbReference>
<dbReference type="EMBL" id="QYTV02000009">
    <property type="protein sequence ID" value="RST72242.1"/>
    <property type="molecule type" value="Genomic_DNA"/>
</dbReference>
<evidence type="ECO:0000256" key="1">
    <source>
        <dbReference type="ARBA" id="ARBA00005417"/>
    </source>
</evidence>
<keyword evidence="2" id="KW-0813">Transport</keyword>
<dbReference type="InterPro" id="IPR027417">
    <property type="entry name" value="P-loop_NTPase"/>
</dbReference>
<dbReference type="GO" id="GO:0015833">
    <property type="term" value="P:peptide transport"/>
    <property type="evidence" value="ECO:0007669"/>
    <property type="project" value="InterPro"/>
</dbReference>
<name>A0A429XVF3_9BACI</name>
<keyword evidence="7" id="KW-1185">Reference proteome</keyword>
<dbReference type="PANTHER" id="PTHR43776">
    <property type="entry name" value="TRANSPORT ATP-BINDING PROTEIN"/>
    <property type="match status" value="1"/>
</dbReference>
<reference evidence="6" key="1">
    <citation type="submission" date="2018-12" db="EMBL/GenBank/DDBJ databases">
        <authorList>
            <person name="Sun L."/>
            <person name="Chen Z."/>
        </authorList>
    </citation>
    <scope>NUCLEOTIDE SEQUENCE [LARGE SCALE GENOMIC DNA]</scope>
    <source>
        <strain evidence="6">3-2-2</strain>
    </source>
</reference>
<gene>
    <name evidence="6" type="ORF">D4T97_016495</name>
</gene>
<organism evidence="6 7">
    <name type="scientific">Siminovitchia acidinfaciens</name>
    <dbReference type="NCBI Taxonomy" id="2321395"/>
    <lineage>
        <taxon>Bacteria</taxon>
        <taxon>Bacillati</taxon>
        <taxon>Bacillota</taxon>
        <taxon>Bacilli</taxon>
        <taxon>Bacillales</taxon>
        <taxon>Bacillaceae</taxon>
        <taxon>Siminovitchia</taxon>
    </lineage>
</organism>
<dbReference type="Gene3D" id="3.40.50.300">
    <property type="entry name" value="P-loop containing nucleotide triphosphate hydrolases"/>
    <property type="match status" value="1"/>
</dbReference>
<dbReference type="PROSITE" id="PS50893">
    <property type="entry name" value="ABC_TRANSPORTER_2"/>
    <property type="match status" value="1"/>
</dbReference>
<dbReference type="PANTHER" id="PTHR43776:SF7">
    <property type="entry name" value="D,D-DIPEPTIDE TRANSPORT ATP-BINDING PROTEIN DDPF-RELATED"/>
    <property type="match status" value="1"/>
</dbReference>
<dbReference type="CDD" id="cd03257">
    <property type="entry name" value="ABC_NikE_OppD_transporters"/>
    <property type="match status" value="1"/>
</dbReference>
<keyword evidence="4 6" id="KW-0067">ATP-binding</keyword>
<dbReference type="Proteomes" id="UP000287156">
    <property type="component" value="Unassembled WGS sequence"/>
</dbReference>
<accession>A0A429XVF3</accession>
<evidence type="ECO:0000313" key="7">
    <source>
        <dbReference type="Proteomes" id="UP000287156"/>
    </source>
</evidence>
<sequence length="330" mass="37111">MTPELKEKNSFEQGSSSSPLIQVKDLKKYFNVGDKKLKAVDGLNLDIYPGETVGLVGESGCGKSTAGRTIIRLYEPTSGEVLYNGKNIYDNKEREMSKLRRDIQMIFQDPYASLNPRMTVEEIIGEPFTIHHTLGGKKKKERIKELLRLVGLNADHISRFPHEFSGGQRQRIGIARALALDPKFIVCDEPISALDVSIQAQVVNLLKELQRKMGLTYLFIAHDLSMVKYISDRILVMYLGKMVELTDSEELYANPLHPYTKALLSSVPIPDPELKRERIILKGDVPSPIDPPSGCVFRTRCPAAMDVCAEVVPEWQEVKPGHFTACHLYQ</sequence>
<evidence type="ECO:0000313" key="6">
    <source>
        <dbReference type="EMBL" id="RST72242.1"/>
    </source>
</evidence>
<evidence type="ECO:0000259" key="5">
    <source>
        <dbReference type="PROSITE" id="PS50893"/>
    </source>
</evidence>
<evidence type="ECO:0000256" key="2">
    <source>
        <dbReference type="ARBA" id="ARBA00022448"/>
    </source>
</evidence>
<dbReference type="InterPro" id="IPR003439">
    <property type="entry name" value="ABC_transporter-like_ATP-bd"/>
</dbReference>
<dbReference type="InterPro" id="IPR050319">
    <property type="entry name" value="ABC_transp_ATP-bind"/>
</dbReference>
<dbReference type="InterPro" id="IPR017871">
    <property type="entry name" value="ABC_transporter-like_CS"/>
</dbReference>
<proteinExistence type="inferred from homology"/>
<dbReference type="GO" id="GO:0016887">
    <property type="term" value="F:ATP hydrolysis activity"/>
    <property type="evidence" value="ECO:0007669"/>
    <property type="project" value="InterPro"/>
</dbReference>
<dbReference type="GO" id="GO:0055085">
    <property type="term" value="P:transmembrane transport"/>
    <property type="evidence" value="ECO:0007669"/>
    <property type="project" value="UniProtKB-ARBA"/>
</dbReference>
<dbReference type="SMART" id="SM00382">
    <property type="entry name" value="AAA"/>
    <property type="match status" value="1"/>
</dbReference>
<protein>
    <submittedName>
        <fullName evidence="6">ATP-binding cassette domain-containing protein</fullName>
    </submittedName>
</protein>
<dbReference type="AlphaFoldDB" id="A0A429XVF3"/>
<feature type="domain" description="ABC transporter" evidence="5">
    <location>
        <begin position="21"/>
        <end position="264"/>
    </location>
</feature>
<dbReference type="NCBIfam" id="TIGR01727">
    <property type="entry name" value="oligo_HPY"/>
    <property type="match status" value="1"/>
</dbReference>